<organism evidence="1 2">
    <name type="scientific">Lithospermum erythrorhizon</name>
    <name type="common">Purple gromwell</name>
    <name type="synonym">Lithospermum officinale var. erythrorhizon</name>
    <dbReference type="NCBI Taxonomy" id="34254"/>
    <lineage>
        <taxon>Eukaryota</taxon>
        <taxon>Viridiplantae</taxon>
        <taxon>Streptophyta</taxon>
        <taxon>Embryophyta</taxon>
        <taxon>Tracheophyta</taxon>
        <taxon>Spermatophyta</taxon>
        <taxon>Magnoliopsida</taxon>
        <taxon>eudicotyledons</taxon>
        <taxon>Gunneridae</taxon>
        <taxon>Pentapetalae</taxon>
        <taxon>asterids</taxon>
        <taxon>lamiids</taxon>
        <taxon>Boraginales</taxon>
        <taxon>Boraginaceae</taxon>
        <taxon>Boraginoideae</taxon>
        <taxon>Lithospermeae</taxon>
        <taxon>Lithospermum</taxon>
    </lineage>
</organism>
<reference evidence="1 2" key="1">
    <citation type="submission" date="2024-01" db="EMBL/GenBank/DDBJ databases">
        <title>The complete chloroplast genome sequence of Lithospermum erythrorhizon: insights into the phylogenetic relationship among Boraginaceae species and the maternal lineages of purple gromwells.</title>
        <authorList>
            <person name="Okada T."/>
            <person name="Watanabe K."/>
        </authorList>
    </citation>
    <scope>NUCLEOTIDE SEQUENCE [LARGE SCALE GENOMIC DNA]</scope>
</reference>
<proteinExistence type="predicted"/>
<comment type="caution">
    <text evidence="1">The sequence shown here is derived from an EMBL/GenBank/DDBJ whole genome shotgun (WGS) entry which is preliminary data.</text>
</comment>
<sequence>MAVDVCSDFSHSLVTSPRISFSHDLKESDIVPVECFNAQPDHFLLEQKIDFDFDFCINPSSSSSTISSADELFSNGKILPFQIKKTPPNIKSLSRTSRQNSTPITLSCKIPNCENGGKNNRENHSKCNRGSRLENTYEDANKKLLKDFLTTTVDDEEQDKKTPTKQFWQFRRTSSLNSTNCENGRKNNGIIKSLQFLSRSNSTGSAPCPKTIVQQKVSHKAAIARSISHKEHSIKRTSSQKEVKMLPRSSSVSSSTQYYAFSSGKKASLRKSYSNVIRVDPVLNITPTYFTKGTMKLFGLCSFLSNSKSNKKKK</sequence>
<gene>
    <name evidence="1" type="ORF">LIER_36530</name>
</gene>
<protein>
    <submittedName>
        <fullName evidence="1">Uncharacterized protein</fullName>
    </submittedName>
</protein>
<dbReference type="Proteomes" id="UP001454036">
    <property type="component" value="Unassembled WGS sequence"/>
</dbReference>
<dbReference type="AlphaFoldDB" id="A0AAV3P842"/>
<keyword evidence="2" id="KW-1185">Reference proteome</keyword>
<dbReference type="PANTHER" id="PTHR36757">
    <property type="entry name" value="BNAANNG22500D PROTEIN"/>
    <property type="match status" value="1"/>
</dbReference>
<accession>A0AAV3P842</accession>
<name>A0AAV3P842_LITER</name>
<evidence type="ECO:0000313" key="2">
    <source>
        <dbReference type="Proteomes" id="UP001454036"/>
    </source>
</evidence>
<dbReference type="PANTHER" id="PTHR36757:SF1">
    <property type="entry name" value="GENOME ASSEMBLY, CHROMOSOME: A04"/>
    <property type="match status" value="1"/>
</dbReference>
<dbReference type="EMBL" id="BAABME010016805">
    <property type="protein sequence ID" value="GAA0147511.1"/>
    <property type="molecule type" value="Genomic_DNA"/>
</dbReference>
<evidence type="ECO:0000313" key="1">
    <source>
        <dbReference type="EMBL" id="GAA0147511.1"/>
    </source>
</evidence>